<dbReference type="FunFam" id="3.30.565.10:FF:000028">
    <property type="entry name" value="PAS sensor protein"/>
    <property type="match status" value="1"/>
</dbReference>
<dbReference type="Gene3D" id="3.30.565.10">
    <property type="entry name" value="Histidine kinase-like ATPase, C-terminal domain"/>
    <property type="match status" value="1"/>
</dbReference>
<keyword evidence="1" id="KW-0418">Kinase</keyword>
<dbReference type="PANTHER" id="PTHR35526:SF3">
    <property type="entry name" value="ANTI-SIGMA-F FACTOR RSBW"/>
    <property type="match status" value="1"/>
</dbReference>
<dbReference type="Proteomes" id="UP000312512">
    <property type="component" value="Unassembled WGS sequence"/>
</dbReference>
<dbReference type="EMBL" id="VDLX02000001">
    <property type="protein sequence ID" value="KAB8197869.1"/>
    <property type="molecule type" value="Genomic_DNA"/>
</dbReference>
<dbReference type="RefSeq" id="WP_139628685.1">
    <property type="nucleotide sequence ID" value="NZ_VDLX02000001.1"/>
</dbReference>
<evidence type="ECO:0000256" key="1">
    <source>
        <dbReference type="ARBA" id="ARBA00022527"/>
    </source>
</evidence>
<feature type="domain" description="Histidine kinase/HSP90-like ATPase" evidence="2">
    <location>
        <begin position="28"/>
        <end position="134"/>
    </location>
</feature>
<keyword evidence="1" id="KW-0723">Serine/threonine-protein kinase</keyword>
<keyword evidence="1" id="KW-0808">Transferase</keyword>
<proteinExistence type="predicted"/>
<dbReference type="OrthoDB" id="3534907at2"/>
<keyword evidence="3" id="KW-0547">Nucleotide-binding</keyword>
<dbReference type="InterPro" id="IPR050267">
    <property type="entry name" value="Anti-sigma-factor_SerPK"/>
</dbReference>
<sequence>MRTWSEILAAVTGRRAMALREVSWWLAPELSSVRDARRLTRRQLAAWGLDDQVEVAELLVSEVVGNALGHGSGQVRLGLAVEDGLLRCEVEDENPELPRLRSAEVDDESGRGLFLVDTLSCCWGGERTARGKAVWFELPAPTDDGTAGAPAPVAGLIPAFS</sequence>
<name>A0A5C4WZ78_9ACTN</name>
<keyword evidence="4" id="KW-1185">Reference proteome</keyword>
<dbReference type="GO" id="GO:0005524">
    <property type="term" value="F:ATP binding"/>
    <property type="evidence" value="ECO:0007669"/>
    <property type="project" value="UniProtKB-KW"/>
</dbReference>
<reference evidence="3 4" key="1">
    <citation type="submission" date="2019-10" db="EMBL/GenBank/DDBJ databases">
        <title>Nonomuraea sp. nov., isolated from Phyllanthus amarus.</title>
        <authorList>
            <person name="Klykleung N."/>
            <person name="Tanasupawat S."/>
        </authorList>
    </citation>
    <scope>NUCLEOTIDE SEQUENCE [LARGE SCALE GENOMIC DNA]</scope>
    <source>
        <strain evidence="3 4">PA1-10</strain>
    </source>
</reference>
<dbReference type="SUPFAM" id="SSF55874">
    <property type="entry name" value="ATPase domain of HSP90 chaperone/DNA topoisomerase II/histidine kinase"/>
    <property type="match status" value="1"/>
</dbReference>
<accession>A0A5C4WZ78</accession>
<dbReference type="Pfam" id="PF13581">
    <property type="entry name" value="HATPase_c_2"/>
    <property type="match status" value="1"/>
</dbReference>
<dbReference type="AlphaFoldDB" id="A0A5C4WZ78"/>
<gene>
    <name evidence="3" type="ORF">FH608_004975</name>
</gene>
<organism evidence="3 4">
    <name type="scientific">Nonomuraea phyllanthi</name>
    <dbReference type="NCBI Taxonomy" id="2219224"/>
    <lineage>
        <taxon>Bacteria</taxon>
        <taxon>Bacillati</taxon>
        <taxon>Actinomycetota</taxon>
        <taxon>Actinomycetes</taxon>
        <taxon>Streptosporangiales</taxon>
        <taxon>Streptosporangiaceae</taxon>
        <taxon>Nonomuraea</taxon>
    </lineage>
</organism>
<dbReference type="GO" id="GO:0004674">
    <property type="term" value="F:protein serine/threonine kinase activity"/>
    <property type="evidence" value="ECO:0007669"/>
    <property type="project" value="UniProtKB-KW"/>
</dbReference>
<dbReference type="InterPro" id="IPR003594">
    <property type="entry name" value="HATPase_dom"/>
</dbReference>
<dbReference type="PANTHER" id="PTHR35526">
    <property type="entry name" value="ANTI-SIGMA-F FACTOR RSBW-RELATED"/>
    <property type="match status" value="1"/>
</dbReference>
<comment type="caution">
    <text evidence="3">The sequence shown here is derived from an EMBL/GenBank/DDBJ whole genome shotgun (WGS) entry which is preliminary data.</text>
</comment>
<evidence type="ECO:0000259" key="2">
    <source>
        <dbReference type="Pfam" id="PF13581"/>
    </source>
</evidence>
<evidence type="ECO:0000313" key="3">
    <source>
        <dbReference type="EMBL" id="KAB8197869.1"/>
    </source>
</evidence>
<dbReference type="CDD" id="cd16936">
    <property type="entry name" value="HATPase_RsbW-like"/>
    <property type="match status" value="1"/>
</dbReference>
<keyword evidence="3" id="KW-0067">ATP-binding</keyword>
<dbReference type="InterPro" id="IPR036890">
    <property type="entry name" value="HATPase_C_sf"/>
</dbReference>
<evidence type="ECO:0000313" key="4">
    <source>
        <dbReference type="Proteomes" id="UP000312512"/>
    </source>
</evidence>
<protein>
    <submittedName>
        <fullName evidence="3">ATP-binding protein</fullName>
    </submittedName>
</protein>